<dbReference type="OrthoDB" id="982744at2"/>
<protein>
    <submittedName>
        <fullName evidence="1">Uncharacterized protein</fullName>
    </submittedName>
</protein>
<name>A0A9X0HH82_SOLP1</name>
<dbReference type="Proteomes" id="UP000054223">
    <property type="component" value="Unassembled WGS sequence"/>
</dbReference>
<sequence length="94" mass="10420">MVPVTLATVVQVLTYRSERVPSYELRHPVAVVGREVPMQSIMDQSQQAETLNPGDTLDLQVVQPNGWCLVVLPKDRREGSGPGNFDTTPGYVQR</sequence>
<evidence type="ECO:0000313" key="2">
    <source>
        <dbReference type="Proteomes" id="UP000054223"/>
    </source>
</evidence>
<evidence type="ECO:0000313" key="1">
    <source>
        <dbReference type="EMBL" id="KUG05836.1"/>
    </source>
</evidence>
<dbReference type="RefSeq" id="WP_059071530.1">
    <property type="nucleotide sequence ID" value="NZ_LNAL01000008.1"/>
</dbReference>
<reference evidence="1 2" key="1">
    <citation type="submission" date="2015-11" db="EMBL/GenBank/DDBJ databases">
        <title>Solirubrum puertoriconensis gen. nov. an environmental bacteria isolated in Puerto Rico.</title>
        <authorList>
            <person name="Cuebas-Irizarry M.F."/>
            <person name="Montalvo-Rodriguez R."/>
        </authorList>
    </citation>
    <scope>NUCLEOTIDE SEQUENCE [LARGE SCALE GENOMIC DNA]</scope>
    <source>
        <strain evidence="1 2">MC1A</strain>
    </source>
</reference>
<gene>
    <name evidence="1" type="ORF">ASU33_00145</name>
</gene>
<organism evidence="1 2">
    <name type="scientific">Solirubrum puertoriconensis</name>
    <dbReference type="NCBI Taxonomy" id="1751427"/>
    <lineage>
        <taxon>Bacteria</taxon>
        <taxon>Pseudomonadati</taxon>
        <taxon>Bacteroidota</taxon>
        <taxon>Cytophagia</taxon>
        <taxon>Cytophagales</taxon>
    </lineage>
</organism>
<dbReference type="AlphaFoldDB" id="A0A9X0HH82"/>
<keyword evidence="2" id="KW-1185">Reference proteome</keyword>
<comment type="caution">
    <text evidence="1">The sequence shown here is derived from an EMBL/GenBank/DDBJ whole genome shotgun (WGS) entry which is preliminary data.</text>
</comment>
<accession>A0A9X0HH82</accession>
<dbReference type="EMBL" id="LNAL01000008">
    <property type="protein sequence ID" value="KUG05836.1"/>
    <property type="molecule type" value="Genomic_DNA"/>
</dbReference>
<proteinExistence type="predicted"/>